<sequence length="210" mass="24010">MFWVRNKSDSLLNIARRLMDPVKHPDIAALGLEANALAFPDGIAPKPWSFNKFRRLEFVKKAHPFHWGGLSKYIYLTQYAKLPWIHGMRMFYAGKRSESIPKEQAVMLHMRNSFLNTSQGNKVFPEYQMFEDEALPELDSILGEIFGEELPDYKTPETMPIVVNCTVRSISEIPGQACNKPTGRVCYEAVQGIDEWLLAVPTEDSQFIVV</sequence>
<dbReference type="AlphaFoldDB" id="A0AAF3EC83"/>
<keyword evidence="1" id="KW-1185">Reference proteome</keyword>
<proteinExistence type="predicted"/>
<accession>A0AAF3EC83</accession>
<protein>
    <submittedName>
        <fullName evidence="2">Uncharacterized protein</fullName>
    </submittedName>
</protein>
<reference evidence="2" key="1">
    <citation type="submission" date="2024-02" db="UniProtKB">
        <authorList>
            <consortium name="WormBaseParasite"/>
        </authorList>
    </citation>
    <scope>IDENTIFICATION</scope>
</reference>
<dbReference type="Proteomes" id="UP000887575">
    <property type="component" value="Unassembled WGS sequence"/>
</dbReference>
<dbReference type="WBParaSite" id="MBELARI_LOCUS11564">
    <property type="protein sequence ID" value="MBELARI_LOCUS11564"/>
    <property type="gene ID" value="MBELARI_LOCUS11564"/>
</dbReference>
<evidence type="ECO:0000313" key="1">
    <source>
        <dbReference type="Proteomes" id="UP000887575"/>
    </source>
</evidence>
<organism evidence="1 2">
    <name type="scientific">Mesorhabditis belari</name>
    <dbReference type="NCBI Taxonomy" id="2138241"/>
    <lineage>
        <taxon>Eukaryota</taxon>
        <taxon>Metazoa</taxon>
        <taxon>Ecdysozoa</taxon>
        <taxon>Nematoda</taxon>
        <taxon>Chromadorea</taxon>
        <taxon>Rhabditida</taxon>
        <taxon>Rhabditina</taxon>
        <taxon>Rhabditomorpha</taxon>
        <taxon>Rhabditoidea</taxon>
        <taxon>Rhabditidae</taxon>
        <taxon>Mesorhabditinae</taxon>
        <taxon>Mesorhabditis</taxon>
    </lineage>
</organism>
<name>A0AAF3EC83_9BILA</name>
<evidence type="ECO:0000313" key="2">
    <source>
        <dbReference type="WBParaSite" id="MBELARI_LOCUS11564"/>
    </source>
</evidence>